<feature type="region of interest" description="Disordered" evidence="1">
    <location>
        <begin position="153"/>
        <end position="175"/>
    </location>
</feature>
<feature type="domain" description="Rad60/SUMO-like" evidence="2">
    <location>
        <begin position="381"/>
        <end position="443"/>
    </location>
</feature>
<evidence type="ECO:0000313" key="3">
    <source>
        <dbReference type="EMBL" id="KZP01305.1"/>
    </source>
</evidence>
<reference evidence="3 4" key="1">
    <citation type="journal article" date="2016" name="Mol. Biol. Evol.">
        <title>Comparative Genomics of Early-Diverging Mushroom-Forming Fungi Provides Insights into the Origins of Lignocellulose Decay Capabilities.</title>
        <authorList>
            <person name="Nagy L.G."/>
            <person name="Riley R."/>
            <person name="Tritt A."/>
            <person name="Adam C."/>
            <person name="Daum C."/>
            <person name="Floudas D."/>
            <person name="Sun H."/>
            <person name="Yadav J.S."/>
            <person name="Pangilinan J."/>
            <person name="Larsson K.H."/>
            <person name="Matsuura K."/>
            <person name="Barry K."/>
            <person name="Labutti K."/>
            <person name="Kuo R."/>
            <person name="Ohm R.A."/>
            <person name="Bhattacharya S.S."/>
            <person name="Shirouzu T."/>
            <person name="Yoshinaga Y."/>
            <person name="Martin F.M."/>
            <person name="Grigoriev I.V."/>
            <person name="Hibbett D.S."/>
        </authorList>
    </citation>
    <scope>NUCLEOTIDE SEQUENCE [LARGE SCALE GENOMIC DNA]</scope>
    <source>
        <strain evidence="3 4">TUFC12733</strain>
    </source>
</reference>
<evidence type="ECO:0000313" key="4">
    <source>
        <dbReference type="Proteomes" id="UP000076738"/>
    </source>
</evidence>
<evidence type="ECO:0000259" key="2">
    <source>
        <dbReference type="Pfam" id="PF11976"/>
    </source>
</evidence>
<feature type="region of interest" description="Disordered" evidence="1">
    <location>
        <begin position="222"/>
        <end position="254"/>
    </location>
</feature>
<dbReference type="OrthoDB" id="3365399at2759"/>
<keyword evidence="4" id="KW-1185">Reference proteome</keyword>
<dbReference type="AlphaFoldDB" id="A0A167RUV6"/>
<dbReference type="Proteomes" id="UP000076738">
    <property type="component" value="Unassembled WGS sequence"/>
</dbReference>
<evidence type="ECO:0000256" key="1">
    <source>
        <dbReference type="SAM" id="MobiDB-lite"/>
    </source>
</evidence>
<dbReference type="Gene3D" id="3.10.20.90">
    <property type="entry name" value="Phosphatidylinositol 3-kinase Catalytic Subunit, Chain A, domain 1"/>
    <property type="match status" value="2"/>
</dbReference>
<name>A0A167RUV6_CALVF</name>
<sequence>MPPRPRPRPRPIAKTASFGAPVSPIKPVQPTDDDAEIQEIDGGSLSPIKSPSTKLKHMEMDDDFFDRSSRARLQALSKRAAKTPEPLNVDDDEESTPSSSRKRKRGAAFGKGELNLPKWTQSTRIVSDGIEKTPVLTLSSGSDSEDDVVVAGEATPRARRVPNRPKSLTPPPVVDAAQLDRVRQITIAAVARAKSQESEDAEVTFVEPELDLDPELAAIAAKRRQRSQPSAQNVSQSQDVEVTQRQRAGPENVSLSVRMYPADWQGEADNARCRQLRFKVKRNDPFSRAFLHVSERSGVAKDDLIVTYEHNQVWASATPHSLKIWDEADLDAYSRTVHERVETARRLRHASIEPTPDAAEESQASEAEEVEKLFVHLLSNDREKPMRVAVRMVTKIGKLLDGFLKKSDNVGRKGAIVFEGQTLDPDSTIGDHDLEDGDQLEVKLY</sequence>
<feature type="compositionally biased region" description="Polar residues" evidence="1">
    <location>
        <begin position="227"/>
        <end position="246"/>
    </location>
</feature>
<dbReference type="CDD" id="cd01763">
    <property type="entry name" value="Ubl_SUMO_like"/>
    <property type="match status" value="1"/>
</dbReference>
<dbReference type="Pfam" id="PF11976">
    <property type="entry name" value="Rad60-SLD"/>
    <property type="match status" value="1"/>
</dbReference>
<feature type="compositionally biased region" description="Basic residues" evidence="1">
    <location>
        <begin position="1"/>
        <end position="11"/>
    </location>
</feature>
<feature type="region of interest" description="Disordered" evidence="1">
    <location>
        <begin position="75"/>
        <end position="115"/>
    </location>
</feature>
<accession>A0A167RUV6</accession>
<dbReference type="STRING" id="1330018.A0A167RUV6"/>
<protein>
    <recommendedName>
        <fullName evidence="2">Rad60/SUMO-like domain-containing protein</fullName>
    </recommendedName>
</protein>
<dbReference type="InterPro" id="IPR022617">
    <property type="entry name" value="Rad60/SUMO-like_dom"/>
</dbReference>
<proteinExistence type="predicted"/>
<dbReference type="InterPro" id="IPR029071">
    <property type="entry name" value="Ubiquitin-like_domsf"/>
</dbReference>
<feature type="region of interest" description="Disordered" evidence="1">
    <location>
        <begin position="1"/>
        <end position="53"/>
    </location>
</feature>
<organism evidence="3 4">
    <name type="scientific">Calocera viscosa (strain TUFC12733)</name>
    <dbReference type="NCBI Taxonomy" id="1330018"/>
    <lineage>
        <taxon>Eukaryota</taxon>
        <taxon>Fungi</taxon>
        <taxon>Dikarya</taxon>
        <taxon>Basidiomycota</taxon>
        <taxon>Agaricomycotina</taxon>
        <taxon>Dacrymycetes</taxon>
        <taxon>Dacrymycetales</taxon>
        <taxon>Dacrymycetaceae</taxon>
        <taxon>Calocera</taxon>
    </lineage>
</organism>
<dbReference type="SUPFAM" id="SSF54236">
    <property type="entry name" value="Ubiquitin-like"/>
    <property type="match status" value="1"/>
</dbReference>
<dbReference type="EMBL" id="KV417267">
    <property type="protein sequence ID" value="KZP01305.1"/>
    <property type="molecule type" value="Genomic_DNA"/>
</dbReference>
<gene>
    <name evidence="3" type="ORF">CALVIDRAFT_532913</name>
</gene>